<reference evidence="1" key="1">
    <citation type="submission" date="2020-10" db="EMBL/GenBank/DDBJ databases">
        <title>Unveiling of a novel bifunctional photoreceptor, Dualchrome1, isolated from a cosmopolitan green alga.</title>
        <authorList>
            <person name="Suzuki S."/>
            <person name="Kawachi M."/>
        </authorList>
    </citation>
    <scope>NUCLEOTIDE SEQUENCE</scope>
    <source>
        <strain evidence="1">NIES 2893</strain>
    </source>
</reference>
<dbReference type="Proteomes" id="UP000660262">
    <property type="component" value="Unassembled WGS sequence"/>
</dbReference>
<protein>
    <submittedName>
        <fullName evidence="1">Uncharacterized protein</fullName>
    </submittedName>
</protein>
<keyword evidence="2" id="KW-1185">Reference proteome</keyword>
<gene>
    <name evidence="1" type="ORF">PPROV_001040400</name>
</gene>
<comment type="caution">
    <text evidence="1">The sequence shown here is derived from an EMBL/GenBank/DDBJ whole genome shotgun (WGS) entry which is preliminary data.</text>
</comment>
<accession>A0A830HW72</accession>
<name>A0A830HW72_9CHLO</name>
<evidence type="ECO:0000313" key="2">
    <source>
        <dbReference type="Proteomes" id="UP000660262"/>
    </source>
</evidence>
<organism evidence="1 2">
    <name type="scientific">Pycnococcus provasolii</name>
    <dbReference type="NCBI Taxonomy" id="41880"/>
    <lineage>
        <taxon>Eukaryota</taxon>
        <taxon>Viridiplantae</taxon>
        <taxon>Chlorophyta</taxon>
        <taxon>Pseudoscourfieldiophyceae</taxon>
        <taxon>Pseudoscourfieldiales</taxon>
        <taxon>Pycnococcaceae</taxon>
        <taxon>Pycnococcus</taxon>
    </lineage>
</organism>
<proteinExistence type="predicted"/>
<evidence type="ECO:0000313" key="1">
    <source>
        <dbReference type="EMBL" id="GHP11676.1"/>
    </source>
</evidence>
<sequence length="281" mass="31948">MYYATTIVEDLTLYDIFTLNSIDVSDRKELLSACEDGTISLMLGILGKPRAKEYFAQEKYDARWGCDDSDESGALDLTTIVRWSKVVHDVTTKIAPTATGNDFVIRAPRDDEKAQEFPHHALTSLPSLRPSYYNAATDHWMKEHALHRFIRGDKAHLYHKLHMDFPDNFLAELRHLMRLSRRASPRRLRTKLVLWPRSVIPPLLKKLIEKVQAHIGLGDFVRAQINLRSIYHHPHFAPMGDDTITIAISVGGSAAVFVWGGSLYLLQSGTVLFWTVDAHWG</sequence>
<dbReference type="EMBL" id="BNJQ01000036">
    <property type="protein sequence ID" value="GHP11676.1"/>
    <property type="molecule type" value="Genomic_DNA"/>
</dbReference>
<dbReference type="AlphaFoldDB" id="A0A830HW72"/>